<feature type="compositionally biased region" description="Basic and acidic residues" evidence="3">
    <location>
        <begin position="884"/>
        <end position="895"/>
    </location>
</feature>
<dbReference type="InterPro" id="IPR003409">
    <property type="entry name" value="MORN"/>
</dbReference>
<evidence type="ECO:0000256" key="3">
    <source>
        <dbReference type="SAM" id="MobiDB-lite"/>
    </source>
</evidence>
<feature type="region of interest" description="Disordered" evidence="3">
    <location>
        <begin position="361"/>
        <end position="387"/>
    </location>
</feature>
<dbReference type="PANTHER" id="PTHR46917:SF1">
    <property type="entry name" value="MORN REPEAT-CONTAINING PROTEIN 2"/>
    <property type="match status" value="1"/>
</dbReference>
<accession>A0A8S1JNZ7</accession>
<protein>
    <recommendedName>
        <fullName evidence="6">MORN motif protein</fullName>
    </recommendedName>
</protein>
<feature type="compositionally biased region" description="Polar residues" evidence="3">
    <location>
        <begin position="593"/>
        <end position="619"/>
    </location>
</feature>
<keyword evidence="2" id="KW-0175">Coiled coil</keyword>
<dbReference type="OMA" id="EQSQIAN"/>
<feature type="compositionally biased region" description="Low complexity" evidence="3">
    <location>
        <begin position="898"/>
        <end position="934"/>
    </location>
</feature>
<feature type="compositionally biased region" description="Basic and acidic residues" evidence="3">
    <location>
        <begin position="579"/>
        <end position="590"/>
    </location>
</feature>
<organism evidence="4 5">
    <name type="scientific">Paramecium primaurelia</name>
    <dbReference type="NCBI Taxonomy" id="5886"/>
    <lineage>
        <taxon>Eukaryota</taxon>
        <taxon>Sar</taxon>
        <taxon>Alveolata</taxon>
        <taxon>Ciliophora</taxon>
        <taxon>Intramacronucleata</taxon>
        <taxon>Oligohymenophorea</taxon>
        <taxon>Peniculida</taxon>
        <taxon>Parameciidae</taxon>
        <taxon>Paramecium</taxon>
    </lineage>
</organism>
<feature type="compositionally biased region" description="Basic and acidic residues" evidence="3">
    <location>
        <begin position="978"/>
        <end position="988"/>
    </location>
</feature>
<feature type="compositionally biased region" description="Basic and acidic residues" evidence="3">
    <location>
        <begin position="483"/>
        <end position="492"/>
    </location>
</feature>
<dbReference type="Pfam" id="PF02493">
    <property type="entry name" value="MORN"/>
    <property type="match status" value="4"/>
</dbReference>
<dbReference type="Proteomes" id="UP000688137">
    <property type="component" value="Unassembled WGS sequence"/>
</dbReference>
<gene>
    <name evidence="4" type="ORF">PPRIM_AZ9-3.1.T0060265</name>
</gene>
<proteinExistence type="predicted"/>
<feature type="region of interest" description="Disordered" evidence="3">
    <location>
        <begin position="579"/>
        <end position="638"/>
    </location>
</feature>
<reference evidence="4" key="1">
    <citation type="submission" date="2021-01" db="EMBL/GenBank/DDBJ databases">
        <authorList>
            <consortium name="Genoscope - CEA"/>
            <person name="William W."/>
        </authorList>
    </citation>
    <scope>NUCLEOTIDE SEQUENCE</scope>
</reference>
<keyword evidence="5" id="KW-1185">Reference proteome</keyword>
<evidence type="ECO:0000313" key="5">
    <source>
        <dbReference type="Proteomes" id="UP000688137"/>
    </source>
</evidence>
<comment type="caution">
    <text evidence="4">The sequence shown here is derived from an EMBL/GenBank/DDBJ whole genome shotgun (WGS) entry which is preliminary data.</text>
</comment>
<evidence type="ECO:0008006" key="6">
    <source>
        <dbReference type="Google" id="ProtNLM"/>
    </source>
</evidence>
<feature type="coiled-coil region" evidence="2">
    <location>
        <begin position="736"/>
        <end position="767"/>
    </location>
</feature>
<dbReference type="SMART" id="SM00698">
    <property type="entry name" value="MORN"/>
    <property type="match status" value="3"/>
</dbReference>
<evidence type="ECO:0000256" key="2">
    <source>
        <dbReference type="SAM" id="Coils"/>
    </source>
</evidence>
<evidence type="ECO:0000256" key="1">
    <source>
        <dbReference type="ARBA" id="ARBA00022737"/>
    </source>
</evidence>
<feature type="region of interest" description="Disordered" evidence="3">
    <location>
        <begin position="808"/>
        <end position="827"/>
    </location>
</feature>
<evidence type="ECO:0000313" key="4">
    <source>
        <dbReference type="EMBL" id="CAD8044183.1"/>
    </source>
</evidence>
<feature type="compositionally biased region" description="Polar residues" evidence="3">
    <location>
        <begin position="626"/>
        <end position="638"/>
    </location>
</feature>
<feature type="region of interest" description="Disordered" evidence="3">
    <location>
        <begin position="978"/>
        <end position="997"/>
    </location>
</feature>
<dbReference type="PANTHER" id="PTHR46917">
    <property type="entry name" value="MORN REPEAT-CONTAINING PROTEIN 2"/>
    <property type="match status" value="1"/>
</dbReference>
<feature type="compositionally biased region" description="Polar residues" evidence="3">
    <location>
        <begin position="473"/>
        <end position="482"/>
    </location>
</feature>
<feature type="compositionally biased region" description="Polar residues" evidence="3">
    <location>
        <begin position="816"/>
        <end position="827"/>
    </location>
</feature>
<sequence length="1207" mass="140614">MRNSIITQLEFKDGIYQGQTLQSRYKQGIGVYLWENGSAYFGEWKSDQIDGNGILFLPPKTTIQGQFNSAKLHGNCFIQTRQAKYYGKWLNGLPNGNMTAYFKQGEVTIAFQDGKPTRGLSQRDQSFEIPNLKSVQCYNRSALQTIDWLDGTFYGITGKNAANKVSPNGLGIFVPKNGLFQCGQFKDGFLNGLGRIQQASGEIYQGFFENGKYHGRGIYLFKEDELQWAKGMWRFGELIEIFQNGLVKNCTSPKDLMFPYSNHKNPIQIRQPISLNNIKEIEDLFEIQFQRQEPILKQTNVSPSPEKKSKLSNYKYFQNSMSTSYQKISDALHGSKQHSSPERNSIQLINYYKGQLRDIDQNEQSQHKKSNKPQQNTRKSHSNSQQYLIQSSIKKESIINKSSSKLSQSAYVEEIKKLQTQFIKPFDQNKSVQSQQSRIYQPILDSEEHSSQRSELFQEKQHSSPKDHIDQIINKSQQYQKEQSVEQNKKSILDQSRQSVQSKQVKSHQNLQHSKSSQQSRCKSSEGSKKFQQQFQLEDQNKIKSEGNKLQKFDNQQTEQLPLDSSQYSQQQLWESRQIKEFSQPRDSRKSKQSSQPVSQRISINSINQVASQQITPQQSHRDQQEQNNQKQSSIQKESYQQQFLQIQQLQQSHQSQQQQIIQQQENDHNKKLSFCQQDFALDMRNTAIFNQIESNQSSQMKFHRHKRSQSQTDFDKLDIHDDTQMKLIQQQQLYMQQLIEQQQRELEQLKIQQQQLEDDNQISQSRLGYKTNVSIDSQESYPQQQSESFQQEFIKSVSDVLKSELKKKQDDSFIRDNQNNSPHFEQSKITNNQQSMFFNDINSLENVNVNERFHNRKSSQQQEEAKKSRAESMIIKKQPVSHSELDDLQIDKLQDVQSRQSRQSGRSGYSGDIKQQRSQSHQSSQRNYSNQQHSFNQYQSQEQFYPQKQPSIIQQKEESQILSQQIKVESNNSFKKQDHLFNDDNKQDQSQSSQQMSIISNQFQQEQNNTKKLNQEDSIQKKQYQDNNILKQKQQNTIQKSQQQFQQQVQNKNEESIEKLMKKQSHKQITQTQLKFVACPSQHSLPGQISFYDKQLQVKPDQMSENIQVTIADDQSDTQQNIQEIKLQLAAQKEILSQLYHSIQESKQMKVSQFDSDKRISEQRTVKRGMVSGIVDPCSSPIKKVIITKGAFPAFTIIKSLSPIRL</sequence>
<feature type="compositionally biased region" description="Basic and acidic residues" evidence="3">
    <location>
        <begin position="446"/>
        <end position="470"/>
    </location>
</feature>
<name>A0A8S1JNZ7_PARPR</name>
<dbReference type="EMBL" id="CAJJDM010000003">
    <property type="protein sequence ID" value="CAD8044183.1"/>
    <property type="molecule type" value="Genomic_DNA"/>
</dbReference>
<feature type="region of interest" description="Disordered" evidence="3">
    <location>
        <begin position="854"/>
        <end position="934"/>
    </location>
</feature>
<dbReference type="InterPro" id="IPR052849">
    <property type="entry name" value="MORN_repeat_protein"/>
</dbReference>
<feature type="compositionally biased region" description="Low complexity" evidence="3">
    <location>
        <begin position="495"/>
        <end position="504"/>
    </location>
</feature>
<feature type="compositionally biased region" description="Polar residues" evidence="3">
    <location>
        <begin position="372"/>
        <end position="387"/>
    </location>
</feature>
<dbReference type="AlphaFoldDB" id="A0A8S1JNZ7"/>
<keyword evidence="1" id="KW-0677">Repeat</keyword>
<feature type="region of interest" description="Disordered" evidence="3">
    <location>
        <begin position="446"/>
        <end position="534"/>
    </location>
</feature>